<evidence type="ECO:0000313" key="8">
    <source>
        <dbReference type="EMBL" id="RCX28071.1"/>
    </source>
</evidence>
<evidence type="ECO:0000259" key="6">
    <source>
        <dbReference type="SMART" id="SM00897"/>
    </source>
</evidence>
<evidence type="ECO:0000256" key="1">
    <source>
        <dbReference type="ARBA" id="ARBA00004651"/>
    </source>
</evidence>
<keyword evidence="9" id="KW-1185">Reference proteome</keyword>
<dbReference type="AlphaFoldDB" id="A0A369C3C5"/>
<dbReference type="Proteomes" id="UP000252707">
    <property type="component" value="Unassembled WGS sequence"/>
</dbReference>
<dbReference type="EMBL" id="QPJY01000008">
    <property type="protein sequence ID" value="RCX28071.1"/>
    <property type="molecule type" value="Genomic_DNA"/>
</dbReference>
<dbReference type="SMART" id="SM01204">
    <property type="entry name" value="FIST_C"/>
    <property type="match status" value="1"/>
</dbReference>
<reference evidence="8 9" key="1">
    <citation type="submission" date="2018-07" db="EMBL/GenBank/DDBJ databases">
        <title>Genomic Encyclopedia of Type Strains, Phase IV (KMG-IV): sequencing the most valuable type-strain genomes for metagenomic binning, comparative biology and taxonomic classification.</title>
        <authorList>
            <person name="Goeker M."/>
        </authorList>
    </citation>
    <scope>NUCLEOTIDE SEQUENCE [LARGE SCALE GENOMIC DNA]</scope>
    <source>
        <strain evidence="8 9">DSM 26407</strain>
    </source>
</reference>
<keyword evidence="2" id="KW-1003">Cell membrane</keyword>
<protein>
    <submittedName>
        <fullName evidence="8">Small ligand-binding sensory domain FIST</fullName>
    </submittedName>
</protein>
<feature type="domain" description="FIST" evidence="6">
    <location>
        <begin position="29"/>
        <end position="216"/>
    </location>
</feature>
<dbReference type="Pfam" id="PF08495">
    <property type="entry name" value="FIST"/>
    <property type="match status" value="1"/>
</dbReference>
<dbReference type="InterPro" id="IPR013702">
    <property type="entry name" value="FIST_domain_N"/>
</dbReference>
<dbReference type="SMART" id="SM00897">
    <property type="entry name" value="FIST"/>
    <property type="match status" value="1"/>
</dbReference>
<dbReference type="OrthoDB" id="9770435at2"/>
<dbReference type="PIRSF" id="PIRSF018953">
    <property type="entry name" value="UCP018953"/>
    <property type="match status" value="1"/>
</dbReference>
<keyword evidence="3" id="KW-0812">Transmembrane</keyword>
<evidence type="ECO:0000256" key="2">
    <source>
        <dbReference type="ARBA" id="ARBA00022475"/>
    </source>
</evidence>
<comment type="subcellular location">
    <subcellularLocation>
        <location evidence="1">Cell membrane</location>
        <topology evidence="1">Multi-pass membrane protein</topology>
    </subcellularLocation>
</comment>
<keyword evidence="4" id="KW-1133">Transmembrane helix</keyword>
<organism evidence="8 9">
    <name type="scientific">Thioalbus denitrificans</name>
    <dbReference type="NCBI Taxonomy" id="547122"/>
    <lineage>
        <taxon>Bacteria</taxon>
        <taxon>Pseudomonadati</taxon>
        <taxon>Pseudomonadota</taxon>
        <taxon>Gammaproteobacteria</taxon>
        <taxon>Chromatiales</taxon>
        <taxon>Ectothiorhodospiraceae</taxon>
        <taxon>Thioalbus</taxon>
    </lineage>
</organism>
<keyword evidence="5" id="KW-0472">Membrane</keyword>
<evidence type="ECO:0000259" key="7">
    <source>
        <dbReference type="SMART" id="SM01204"/>
    </source>
</evidence>
<evidence type="ECO:0000256" key="5">
    <source>
        <dbReference type="ARBA" id="ARBA00023136"/>
    </source>
</evidence>
<dbReference type="GO" id="GO:0005886">
    <property type="term" value="C:plasma membrane"/>
    <property type="evidence" value="ECO:0007669"/>
    <property type="project" value="UniProtKB-SubCell"/>
</dbReference>
<evidence type="ECO:0000256" key="3">
    <source>
        <dbReference type="ARBA" id="ARBA00022692"/>
    </source>
</evidence>
<feature type="domain" description="FIST C-domain" evidence="7">
    <location>
        <begin position="217"/>
        <end position="357"/>
    </location>
</feature>
<dbReference type="Pfam" id="PF10442">
    <property type="entry name" value="FIST_C"/>
    <property type="match status" value="1"/>
</dbReference>
<name>A0A369C3C5_9GAMM</name>
<gene>
    <name evidence="8" type="ORF">DFQ59_10899</name>
</gene>
<dbReference type="InterPro" id="IPR019494">
    <property type="entry name" value="FIST_C"/>
</dbReference>
<accession>A0A369C3C5</accession>
<dbReference type="PANTHER" id="PTHR14939:SF5">
    <property type="entry name" value="F-BOX ONLY PROTEIN 22"/>
    <property type="match status" value="1"/>
</dbReference>
<comment type="caution">
    <text evidence="8">The sequence shown here is derived from an EMBL/GenBank/DDBJ whole genome shotgun (WGS) entry which is preliminary data.</text>
</comment>
<sequence>METFPLATSTHSDPLAACRECLAQLGPEPGNLGFLYVTDAHAAHLEAVLHRARRDSPVTHWIGTVGLGICASGREFYEEPAMVMMVARLPEASFRVFHGIRSGFDEFLARDGRWMHDTPGSFALVHADPENPATPQLITRLADELPGGFLAGGLSSSRGPLPQLADNVVQGGLSGVMFGPEVQLLTAHTQGCTPIGPRRVITEAQRNVAVTIDGRPALEVFHEDIGEVLARDLRRAAGYIFAGFPIHGSDTGDYLVRNLVGVDPDHQLLAIGDLLHSGQEIMFCRRDGNTAREDMLRMLDDLERRLPRPPRGAVYISCLGRGRHLFGEDSAELKLVRERLGDCPLAGFYANGEIFHNRLYGYTGVLTLFL</sequence>
<dbReference type="PANTHER" id="PTHR14939">
    <property type="entry name" value="F-BOX ONLY PROTEIN 22"/>
    <property type="match status" value="1"/>
</dbReference>
<dbReference type="RefSeq" id="WP_114280489.1">
    <property type="nucleotide sequence ID" value="NZ_QPJY01000008.1"/>
</dbReference>
<evidence type="ECO:0000256" key="4">
    <source>
        <dbReference type="ARBA" id="ARBA00022989"/>
    </source>
</evidence>
<dbReference type="InterPro" id="IPR016741">
    <property type="entry name" value="UCP018953"/>
</dbReference>
<evidence type="ECO:0000313" key="9">
    <source>
        <dbReference type="Proteomes" id="UP000252707"/>
    </source>
</evidence>
<proteinExistence type="predicted"/>